<dbReference type="EMBL" id="JAPEUY010000006">
    <property type="protein sequence ID" value="KAJ4372481.1"/>
    <property type="molecule type" value="Genomic_DNA"/>
</dbReference>
<dbReference type="SUPFAM" id="SSF52047">
    <property type="entry name" value="RNI-like"/>
    <property type="match status" value="1"/>
</dbReference>
<dbReference type="Proteomes" id="UP001140560">
    <property type="component" value="Unassembled WGS sequence"/>
</dbReference>
<proteinExistence type="predicted"/>
<evidence type="ECO:0000256" key="1">
    <source>
        <dbReference type="SAM" id="MobiDB-lite"/>
    </source>
</evidence>
<feature type="compositionally biased region" description="Acidic residues" evidence="1">
    <location>
        <begin position="419"/>
        <end position="462"/>
    </location>
</feature>
<name>A0A9W8YDD4_9PLEO</name>
<protein>
    <recommendedName>
        <fullName evidence="4">F-box domain-containing protein</fullName>
    </recommendedName>
</protein>
<dbReference type="Gene3D" id="3.80.10.10">
    <property type="entry name" value="Ribonuclease Inhibitor"/>
    <property type="match status" value="1"/>
</dbReference>
<reference evidence="2" key="1">
    <citation type="submission" date="2022-10" db="EMBL/GenBank/DDBJ databases">
        <title>Tapping the CABI collections for fungal endophytes: first genome assemblies for Collariella, Neodidymelliopsis, Ascochyta clinopodiicola, Didymella pomorum, Didymosphaeria variabile, Neocosmospora piperis and Neocucurbitaria cava.</title>
        <authorList>
            <person name="Hill R."/>
        </authorList>
    </citation>
    <scope>NUCLEOTIDE SEQUENCE</scope>
    <source>
        <strain evidence="2">IMI 356814</strain>
    </source>
</reference>
<gene>
    <name evidence="2" type="ORF">N0V83_004255</name>
</gene>
<evidence type="ECO:0000313" key="3">
    <source>
        <dbReference type="Proteomes" id="UP001140560"/>
    </source>
</evidence>
<accession>A0A9W8YDD4</accession>
<dbReference type="AlphaFoldDB" id="A0A9W8YDD4"/>
<organism evidence="2 3">
    <name type="scientific">Neocucurbitaria cava</name>
    <dbReference type="NCBI Taxonomy" id="798079"/>
    <lineage>
        <taxon>Eukaryota</taxon>
        <taxon>Fungi</taxon>
        <taxon>Dikarya</taxon>
        <taxon>Ascomycota</taxon>
        <taxon>Pezizomycotina</taxon>
        <taxon>Dothideomycetes</taxon>
        <taxon>Pleosporomycetidae</taxon>
        <taxon>Pleosporales</taxon>
        <taxon>Pleosporineae</taxon>
        <taxon>Cucurbitariaceae</taxon>
        <taxon>Neocucurbitaria</taxon>
    </lineage>
</organism>
<dbReference type="OrthoDB" id="3801344at2759"/>
<evidence type="ECO:0000313" key="2">
    <source>
        <dbReference type="EMBL" id="KAJ4372481.1"/>
    </source>
</evidence>
<comment type="caution">
    <text evidence="2">The sequence shown here is derived from an EMBL/GenBank/DDBJ whole genome shotgun (WGS) entry which is preliminary data.</text>
</comment>
<feature type="region of interest" description="Disordered" evidence="1">
    <location>
        <begin position="419"/>
        <end position="465"/>
    </location>
</feature>
<dbReference type="InterPro" id="IPR032675">
    <property type="entry name" value="LRR_dom_sf"/>
</dbReference>
<evidence type="ECO:0008006" key="4">
    <source>
        <dbReference type="Google" id="ProtNLM"/>
    </source>
</evidence>
<keyword evidence="3" id="KW-1185">Reference proteome</keyword>
<sequence>MAFPLYQRWKMNKRRASTLYTTSYGWKCARTVSYPGTFEELIEAEAAELRDNPGVFLELKNPQACLDGIPEELLLEICEHLWVPAVPDAFSSLAMLGRTNKRCKRVADEFLYKLTRDDTGQIEALDENPKLAGLVDTLQLYSLDYEMEQDKEHIRQKRHMYTRVLQSMVNIKHFDIMFNDPKLPNTSADHPAWMLGILNVLYKFERDIINSNASNQFMRLEVVTLDGIEILMVEDISPIFRLPSLKTLTLNGFLGPDHMSRRTWDIPDSSSSIQHLRLPWCFIGSEVVLQMLSAIKALKEFDFHYTTEYWRPLSPDTDPACEWAELSFTEMGDAIGKHKESLEELTILAKDDGEMEDMVYPEGWNAGKIGSLRDFSKLKSLSSHLRMFLYLNEAKDDINKYLPAGLERLRMHCPEWDVVEESDGDEEPDDDGEPDDDEEEDEPGEEFDEHGEEYDGYGEEYDGYGGEYDGHGEEFYGDGQEFDGHGQEFDGHGEQFYGHGEQFHGPGQQFYGPGQQFYGSGEQFYGSGEQFHGHGEQFYGLGEQFEYGDAYKGELGEAFKAFGDDIGEQKEVAYKIDGGKGYAREKPEYVLDGGHLWT</sequence>